<reference evidence="7" key="1">
    <citation type="submission" date="2016-10" db="EMBL/GenBank/DDBJ databases">
        <authorList>
            <person name="Varghese N."/>
            <person name="Submissions S."/>
        </authorList>
    </citation>
    <scope>NUCLEOTIDE SEQUENCE [LARGE SCALE GENOMIC DNA]</scope>
    <source>
        <strain evidence="7">DSM 23313</strain>
    </source>
</reference>
<keyword evidence="3" id="KW-0732">Signal</keyword>
<dbReference type="Gene3D" id="3.10.450.590">
    <property type="match status" value="1"/>
</dbReference>
<dbReference type="STRING" id="702745.SAMN05421818_10592"/>
<dbReference type="EMBL" id="FNDQ01000005">
    <property type="protein sequence ID" value="SDH50943.1"/>
    <property type="molecule type" value="Genomic_DNA"/>
</dbReference>
<evidence type="ECO:0000313" key="7">
    <source>
        <dbReference type="Proteomes" id="UP000243588"/>
    </source>
</evidence>
<dbReference type="InterPro" id="IPR012338">
    <property type="entry name" value="Beta-lactam/transpept-like"/>
</dbReference>
<proteinExistence type="predicted"/>
<keyword evidence="7" id="KW-1185">Reference proteome</keyword>
<dbReference type="Pfam" id="PF13026">
    <property type="entry name" value="DUF3887"/>
    <property type="match status" value="1"/>
</dbReference>
<evidence type="ECO:0000259" key="4">
    <source>
        <dbReference type="Pfam" id="PF00144"/>
    </source>
</evidence>
<dbReference type="PANTHER" id="PTHR46825:SF11">
    <property type="entry name" value="PENICILLIN-BINDING PROTEIN 4"/>
    <property type="match status" value="1"/>
</dbReference>
<gene>
    <name evidence="6" type="ORF">SAMN05421818_10592</name>
</gene>
<protein>
    <submittedName>
        <fullName evidence="6">CubicO group peptidase, beta-lactamase class C family</fullName>
    </submittedName>
</protein>
<accession>A0A1G8D0H6</accession>
<feature type="signal peptide" evidence="3">
    <location>
        <begin position="1"/>
        <end position="20"/>
    </location>
</feature>
<dbReference type="GO" id="GO:0016020">
    <property type="term" value="C:membrane"/>
    <property type="evidence" value="ECO:0007669"/>
    <property type="project" value="UniProtKB-SubCell"/>
</dbReference>
<evidence type="ECO:0000313" key="6">
    <source>
        <dbReference type="EMBL" id="SDH50943.1"/>
    </source>
</evidence>
<feature type="domain" description="DUF3887" evidence="5">
    <location>
        <begin position="32"/>
        <end position="116"/>
    </location>
</feature>
<dbReference type="InterPro" id="IPR001466">
    <property type="entry name" value="Beta-lactam-related"/>
</dbReference>
<evidence type="ECO:0000256" key="3">
    <source>
        <dbReference type="SAM" id="SignalP"/>
    </source>
</evidence>
<dbReference type="InterPro" id="IPR050491">
    <property type="entry name" value="AmpC-like"/>
</dbReference>
<evidence type="ECO:0000256" key="2">
    <source>
        <dbReference type="ARBA" id="ARBA00023136"/>
    </source>
</evidence>
<dbReference type="Gene3D" id="3.40.710.10">
    <property type="entry name" value="DD-peptidase/beta-lactamase superfamily"/>
    <property type="match status" value="1"/>
</dbReference>
<feature type="domain" description="Beta-lactamase-related" evidence="4">
    <location>
        <begin position="178"/>
        <end position="453"/>
    </location>
</feature>
<evidence type="ECO:0000259" key="5">
    <source>
        <dbReference type="Pfam" id="PF13026"/>
    </source>
</evidence>
<feature type="chain" id="PRO_5017260453" evidence="3">
    <location>
        <begin position="21"/>
        <end position="466"/>
    </location>
</feature>
<dbReference type="Proteomes" id="UP000243588">
    <property type="component" value="Unassembled WGS sequence"/>
</dbReference>
<keyword evidence="2" id="KW-0472">Membrane</keyword>
<comment type="subcellular location">
    <subcellularLocation>
        <location evidence="1">Membrane</location>
    </subcellularLocation>
</comment>
<name>A0A1G8D0H6_9FLAO</name>
<dbReference type="PANTHER" id="PTHR46825">
    <property type="entry name" value="D-ALANYL-D-ALANINE-CARBOXYPEPTIDASE/ENDOPEPTIDASE AMPH"/>
    <property type="match status" value="1"/>
</dbReference>
<dbReference type="InterPro" id="IPR024981">
    <property type="entry name" value="DUF3887"/>
</dbReference>
<organism evidence="6 7">
    <name type="scientific">Myroides phaeus</name>
    <dbReference type="NCBI Taxonomy" id="702745"/>
    <lineage>
        <taxon>Bacteria</taxon>
        <taxon>Pseudomonadati</taxon>
        <taxon>Bacteroidota</taxon>
        <taxon>Flavobacteriia</taxon>
        <taxon>Flavobacteriales</taxon>
        <taxon>Flavobacteriaceae</taxon>
        <taxon>Myroides</taxon>
    </lineage>
</organism>
<dbReference type="AlphaFoldDB" id="A0A1G8D0H6"/>
<dbReference type="SUPFAM" id="SSF56601">
    <property type="entry name" value="beta-lactamase/transpeptidase-like"/>
    <property type="match status" value="1"/>
</dbReference>
<dbReference type="Pfam" id="PF00144">
    <property type="entry name" value="Beta-lactamase"/>
    <property type="match status" value="1"/>
</dbReference>
<sequence>MKKIGVSLLVLLLTSVASFGQTQEKRPLIDVFVKDYNANDYDDIYSFFSASLQQELPRAQAKSFFVEMKEKLGNIKNMEFYGLDNNQLALYKTEFENNEVALLNLAMNEEGEVVGFRILNMPDERVDNAFKAMSVEQILEEETSNLPNKGQFAVAMIDGKDVTYYGFKKNGEKIAKEDNATKQFSLANLSTIFTSVALANASVNKGVDITSMINQYYDFPLYKDTQVSLIKLANHSAFVPMLPPVTDEALQSEDDYLGNYSNKQLEEYLKNQFVLDSVDNTKRQSFSFLGYAVLGNTLSRIYNKPFITMINDVVFRKYGMHNSSMEIPKKKKNLVKGIRIDNKEMYPPKVEALLPSSGGVTTLQDMTKFVQAQFNKEDKVLQLTQKPTLIVSPNYWIGLGWKIGSPFNSPNPLYFSRGIDGGYSNYVAFDPIAKKGLIILSNSSSEDALATLDELSYKLVVKLLDE</sequence>
<evidence type="ECO:0000256" key="1">
    <source>
        <dbReference type="ARBA" id="ARBA00004370"/>
    </source>
</evidence>
<dbReference type="RefSeq" id="WP_090406651.1">
    <property type="nucleotide sequence ID" value="NZ_FNDQ01000005.1"/>
</dbReference>